<evidence type="ECO:0000256" key="1">
    <source>
        <dbReference type="ARBA" id="ARBA00009986"/>
    </source>
</evidence>
<dbReference type="OrthoDB" id="9802947at2"/>
<dbReference type="InterPro" id="IPR016162">
    <property type="entry name" value="Ald_DH_N"/>
</dbReference>
<organism evidence="6 7">
    <name type="scientific">Rhizorhabdus dicambivorans</name>
    <dbReference type="NCBI Taxonomy" id="1850238"/>
    <lineage>
        <taxon>Bacteria</taxon>
        <taxon>Pseudomonadati</taxon>
        <taxon>Pseudomonadota</taxon>
        <taxon>Alphaproteobacteria</taxon>
        <taxon>Sphingomonadales</taxon>
        <taxon>Sphingomonadaceae</taxon>
        <taxon>Rhizorhabdus</taxon>
    </lineage>
</organism>
<dbReference type="PANTHER" id="PTHR11699">
    <property type="entry name" value="ALDEHYDE DEHYDROGENASE-RELATED"/>
    <property type="match status" value="1"/>
</dbReference>
<name>A0A2A4FZ21_9SPHN</name>
<evidence type="ECO:0000313" key="7">
    <source>
        <dbReference type="Proteomes" id="UP000218934"/>
    </source>
</evidence>
<dbReference type="InterPro" id="IPR016163">
    <property type="entry name" value="Ald_DH_C"/>
</dbReference>
<dbReference type="GO" id="GO:0016620">
    <property type="term" value="F:oxidoreductase activity, acting on the aldehyde or oxo group of donors, NAD or NADP as acceptor"/>
    <property type="evidence" value="ECO:0007669"/>
    <property type="project" value="InterPro"/>
</dbReference>
<evidence type="ECO:0000256" key="2">
    <source>
        <dbReference type="ARBA" id="ARBA00023002"/>
    </source>
</evidence>
<evidence type="ECO:0000256" key="3">
    <source>
        <dbReference type="PROSITE-ProRule" id="PRU10007"/>
    </source>
</evidence>
<dbReference type="InterPro" id="IPR015590">
    <property type="entry name" value="Aldehyde_DH_dom"/>
</dbReference>
<comment type="similarity">
    <text evidence="1 4">Belongs to the aldehyde dehydrogenase family.</text>
</comment>
<sequence length="472" mass="50433">MPDSRRYALLIDGRLEEGAAEFGIVDPARGAVFAQAPDASRTQLDEAVAAARRAQPGWGGLSDEERRHHLGRFAEGIRQQAAEIANVFTREQGQPFAHATREILGATRLIEAVSRVEVQPELIFEAEGVRRELHYRPLGVVGAITPWNVPITMAAGKIAEGLQAGNTMVLKPSPYTPLGTLMLGEIAAETLPAGVLNILSGGNDLGAWMVEHPGINMITFTGSTATGKRIGAAASTHGLKRIVLELGGNDAAIVLDDVDVATAAPRIFRAAFLNSGQVCMAIKRLYVHESKFDDMRAALVELAIEAKLGDGLEPGVTMGPLQNKMQYERVIELMQDAAAHGAVFETGGEALARDGYFIPPTIATGISDGVRLVDEEQFGPVLPIVRYTDIDDAIARANNSPYGLSGSIWTSDVKRGYALARRLEVGTAWVNKHLEPSVDAPFGGAKESGLGRVMSVVGAKTYMEPQVVDIQA</sequence>
<dbReference type="InterPro" id="IPR016160">
    <property type="entry name" value="Ald_DH_CS_CYS"/>
</dbReference>
<dbReference type="InterPro" id="IPR044086">
    <property type="entry name" value="LUC3-like"/>
</dbReference>
<keyword evidence="2 4" id="KW-0560">Oxidoreductase</keyword>
<feature type="active site" evidence="3">
    <location>
        <position position="245"/>
    </location>
</feature>
<dbReference type="Gene3D" id="3.40.605.10">
    <property type="entry name" value="Aldehyde Dehydrogenase, Chain A, domain 1"/>
    <property type="match status" value="1"/>
</dbReference>
<dbReference type="Proteomes" id="UP000218934">
    <property type="component" value="Unassembled WGS sequence"/>
</dbReference>
<evidence type="ECO:0000313" key="6">
    <source>
        <dbReference type="EMBL" id="PCE42677.1"/>
    </source>
</evidence>
<evidence type="ECO:0000259" key="5">
    <source>
        <dbReference type="Pfam" id="PF00171"/>
    </source>
</evidence>
<gene>
    <name evidence="6" type="ORF">COO09_09080</name>
</gene>
<comment type="caution">
    <text evidence="6">The sequence shown here is derived from an EMBL/GenBank/DDBJ whole genome shotgun (WGS) entry which is preliminary data.</text>
</comment>
<feature type="domain" description="Aldehyde dehydrogenase" evidence="5">
    <location>
        <begin position="20"/>
        <end position="468"/>
    </location>
</feature>
<dbReference type="FunFam" id="3.40.309.10:FF:000009">
    <property type="entry name" value="Aldehyde dehydrogenase A"/>
    <property type="match status" value="1"/>
</dbReference>
<dbReference type="InterPro" id="IPR016161">
    <property type="entry name" value="Ald_DH/histidinol_DH"/>
</dbReference>
<dbReference type="Pfam" id="PF00171">
    <property type="entry name" value="Aldedh"/>
    <property type="match status" value="1"/>
</dbReference>
<dbReference type="InterPro" id="IPR029510">
    <property type="entry name" value="Ald_DH_CS_GLU"/>
</dbReference>
<dbReference type="PROSITE" id="PS00687">
    <property type="entry name" value="ALDEHYDE_DEHYDR_GLU"/>
    <property type="match status" value="1"/>
</dbReference>
<protein>
    <submittedName>
        <fullName evidence="6">Aldehyde dehydrogenase</fullName>
    </submittedName>
</protein>
<proteinExistence type="inferred from homology"/>
<dbReference type="AlphaFoldDB" id="A0A2A4FZ21"/>
<dbReference type="KEGG" id="rdi:CMV14_07000"/>
<dbReference type="FunFam" id="3.40.605.10:FF:000007">
    <property type="entry name" value="NAD/NADP-dependent betaine aldehyde dehydrogenase"/>
    <property type="match status" value="1"/>
</dbReference>
<dbReference type="PROSITE" id="PS00070">
    <property type="entry name" value="ALDEHYDE_DEHYDR_CYS"/>
    <property type="match status" value="1"/>
</dbReference>
<evidence type="ECO:0000256" key="4">
    <source>
        <dbReference type="RuleBase" id="RU003345"/>
    </source>
</evidence>
<dbReference type="EMBL" id="NWUF01000007">
    <property type="protein sequence ID" value="PCE42677.1"/>
    <property type="molecule type" value="Genomic_DNA"/>
</dbReference>
<reference evidence="6 7" key="1">
    <citation type="submission" date="2017-09" db="EMBL/GenBank/DDBJ databases">
        <title>The Catabolism of 3,6-Dichlorosalicylic acid is Initiated by the Cytochrome P450 Monooxygenase DsmABC in Rhizorhabdus dicambivorans Ndbn-20.</title>
        <authorList>
            <person name="Na L."/>
        </authorList>
    </citation>
    <scope>NUCLEOTIDE SEQUENCE [LARGE SCALE GENOMIC DNA]</scope>
    <source>
        <strain evidence="6 7">Ndbn-20m</strain>
    </source>
</reference>
<dbReference type="SUPFAM" id="SSF53720">
    <property type="entry name" value="ALDH-like"/>
    <property type="match status" value="1"/>
</dbReference>
<dbReference type="Gene3D" id="3.40.309.10">
    <property type="entry name" value="Aldehyde Dehydrogenase, Chain A, domain 2"/>
    <property type="match status" value="1"/>
</dbReference>
<keyword evidence="7" id="KW-1185">Reference proteome</keyword>
<dbReference type="CDD" id="cd07106">
    <property type="entry name" value="ALDH_AldA-AAD23400"/>
    <property type="match status" value="1"/>
</dbReference>
<accession>A0A2A4FZ21</accession>